<dbReference type="PANTHER" id="PTHR47723">
    <property type="entry name" value="OS05G0353850 PROTEIN"/>
    <property type="match status" value="1"/>
</dbReference>
<name>A0ABQ7V0T6_SOLTU</name>
<dbReference type="InterPro" id="IPR036397">
    <property type="entry name" value="RNaseH_sf"/>
</dbReference>
<accession>A0ABQ7V0T6</accession>
<evidence type="ECO:0000259" key="1">
    <source>
        <dbReference type="PROSITE" id="PS50879"/>
    </source>
</evidence>
<evidence type="ECO:0000313" key="2">
    <source>
        <dbReference type="EMBL" id="KAH0757706.1"/>
    </source>
</evidence>
<dbReference type="PANTHER" id="PTHR47723:SF24">
    <property type="entry name" value="RNASE H TYPE-1 DOMAIN-CONTAINING PROTEIN"/>
    <property type="match status" value="1"/>
</dbReference>
<keyword evidence="3" id="KW-1185">Reference proteome</keyword>
<dbReference type="EMBL" id="JAIVGD010000015">
    <property type="protein sequence ID" value="KAH0757706.1"/>
    <property type="molecule type" value="Genomic_DNA"/>
</dbReference>
<dbReference type="InterPro" id="IPR053151">
    <property type="entry name" value="RNase_H-like"/>
</dbReference>
<protein>
    <recommendedName>
        <fullName evidence="1">RNase H type-1 domain-containing protein</fullName>
    </recommendedName>
</protein>
<proteinExistence type="predicted"/>
<dbReference type="InterPro" id="IPR044730">
    <property type="entry name" value="RNase_H-like_dom_plant"/>
</dbReference>
<dbReference type="SUPFAM" id="SSF53098">
    <property type="entry name" value="Ribonuclease H-like"/>
    <property type="match status" value="1"/>
</dbReference>
<sequence length="329" mass="38746">MRMDIVSRCHCCDDEHKLETIEHLFLTSPIAQKLWEKFAFCAGIKLHGIQLQRVITNWWKAKGPIKIKRIFKIVPAILLWELWKRRNARRHDKNVSLFKLVQQCQHTINQFIRYTYPWITSPTHWEGIVKYFYQYKPKLYYQAISWQKPKEDWVKCNTDGSSKGNPGDSAYAFCIRDVRGDLIFAEAQQIGITTNIMAEAVAVLKALSYCRQSQHRKVIVETDSLGIRNFLLREWKIPWELSEILEDAIAMIEQEGIQVKHVFREGNQLADALANNAHNHTEKQVYNQFNQLPVICRKILNMDKRQVMSLRIKTRKIKTTTNQYGHHSH</sequence>
<dbReference type="PROSITE" id="PS50879">
    <property type="entry name" value="RNASE_H_1"/>
    <property type="match status" value="1"/>
</dbReference>
<comment type="caution">
    <text evidence="2">The sequence shown here is derived from an EMBL/GenBank/DDBJ whole genome shotgun (WGS) entry which is preliminary data.</text>
</comment>
<organism evidence="2 3">
    <name type="scientific">Solanum tuberosum</name>
    <name type="common">Potato</name>
    <dbReference type="NCBI Taxonomy" id="4113"/>
    <lineage>
        <taxon>Eukaryota</taxon>
        <taxon>Viridiplantae</taxon>
        <taxon>Streptophyta</taxon>
        <taxon>Embryophyta</taxon>
        <taxon>Tracheophyta</taxon>
        <taxon>Spermatophyta</taxon>
        <taxon>Magnoliopsida</taxon>
        <taxon>eudicotyledons</taxon>
        <taxon>Gunneridae</taxon>
        <taxon>Pentapetalae</taxon>
        <taxon>asterids</taxon>
        <taxon>lamiids</taxon>
        <taxon>Solanales</taxon>
        <taxon>Solanaceae</taxon>
        <taxon>Solanoideae</taxon>
        <taxon>Solaneae</taxon>
        <taxon>Solanum</taxon>
    </lineage>
</organism>
<reference evidence="2 3" key="1">
    <citation type="journal article" date="2021" name="bioRxiv">
        <title>Chromosome-scale and haplotype-resolved genome assembly of a tetraploid potato cultivar.</title>
        <authorList>
            <person name="Sun H."/>
            <person name="Jiao W.-B."/>
            <person name="Krause K."/>
            <person name="Campoy J.A."/>
            <person name="Goel M."/>
            <person name="Folz-Donahue K."/>
            <person name="Kukat C."/>
            <person name="Huettel B."/>
            <person name="Schneeberger K."/>
        </authorList>
    </citation>
    <scope>NUCLEOTIDE SEQUENCE [LARGE SCALE GENOMIC DNA]</scope>
    <source>
        <strain evidence="2">SolTubOtavaFocal</strain>
        <tissue evidence="2">Leaves</tissue>
    </source>
</reference>
<dbReference type="Pfam" id="PF13456">
    <property type="entry name" value="RVT_3"/>
    <property type="match status" value="1"/>
</dbReference>
<dbReference type="CDD" id="cd06222">
    <property type="entry name" value="RNase_H_like"/>
    <property type="match status" value="1"/>
</dbReference>
<gene>
    <name evidence="2" type="ORF">KY290_021199</name>
</gene>
<dbReference type="InterPro" id="IPR012337">
    <property type="entry name" value="RNaseH-like_sf"/>
</dbReference>
<feature type="domain" description="RNase H type-1" evidence="1">
    <location>
        <begin position="150"/>
        <end position="279"/>
    </location>
</feature>
<dbReference type="InterPro" id="IPR002156">
    <property type="entry name" value="RNaseH_domain"/>
</dbReference>
<dbReference type="Gene3D" id="3.30.420.10">
    <property type="entry name" value="Ribonuclease H-like superfamily/Ribonuclease H"/>
    <property type="match status" value="1"/>
</dbReference>
<dbReference type="Proteomes" id="UP000826656">
    <property type="component" value="Unassembled WGS sequence"/>
</dbReference>
<evidence type="ECO:0000313" key="3">
    <source>
        <dbReference type="Proteomes" id="UP000826656"/>
    </source>
</evidence>